<reference evidence="3 4" key="1">
    <citation type="submission" date="2024-09" db="EMBL/GenBank/DDBJ databases">
        <authorList>
            <person name="Sun Q."/>
            <person name="Mori K."/>
        </authorList>
    </citation>
    <scope>NUCLEOTIDE SEQUENCE [LARGE SCALE GENOMIC DNA]</scope>
    <source>
        <strain evidence="3 4">JCM 3028</strain>
    </source>
</reference>
<accession>A0ABV5TFS1</accession>
<proteinExistence type="predicted"/>
<evidence type="ECO:0000256" key="2">
    <source>
        <dbReference type="SAM" id="SignalP"/>
    </source>
</evidence>
<keyword evidence="4" id="KW-1185">Reference proteome</keyword>
<dbReference type="Proteomes" id="UP001589610">
    <property type="component" value="Unassembled WGS sequence"/>
</dbReference>
<feature type="chain" id="PRO_5045336593" evidence="2">
    <location>
        <begin position="20"/>
        <end position="207"/>
    </location>
</feature>
<keyword evidence="2" id="KW-0732">Signal</keyword>
<dbReference type="EMBL" id="JBHMBS010000009">
    <property type="protein sequence ID" value="MFB9677968.1"/>
    <property type="molecule type" value="Genomic_DNA"/>
</dbReference>
<evidence type="ECO:0000313" key="3">
    <source>
        <dbReference type="EMBL" id="MFB9677968.1"/>
    </source>
</evidence>
<sequence>MATVTVLAMALVTAGAFWLAPRDGPTSVAGGIGAATTAGDRAAAEAGTPAAGRAPQGPRDAETQARVLDALLADSGGSRSGLGSALDQLRSCEGTATGLATLQRITAARREQVVQVNALDTGELDGGDAVKARLIRALTASFDADEAFLAWATRQEAECDRAWSGDDDYRRGLAFSGEATTAKRGFLKLWNPLARRYGLPVRDEHEI</sequence>
<dbReference type="RefSeq" id="WP_344742693.1">
    <property type="nucleotide sequence ID" value="NZ_BAAAWW010000003.1"/>
</dbReference>
<evidence type="ECO:0000256" key="1">
    <source>
        <dbReference type="SAM" id="MobiDB-lite"/>
    </source>
</evidence>
<feature type="signal peptide" evidence="2">
    <location>
        <begin position="1"/>
        <end position="19"/>
    </location>
</feature>
<feature type="compositionally biased region" description="Low complexity" evidence="1">
    <location>
        <begin position="40"/>
        <end position="54"/>
    </location>
</feature>
<comment type="caution">
    <text evidence="3">The sequence shown here is derived from an EMBL/GenBank/DDBJ whole genome shotgun (WGS) entry which is preliminary data.</text>
</comment>
<evidence type="ECO:0000313" key="4">
    <source>
        <dbReference type="Proteomes" id="UP001589610"/>
    </source>
</evidence>
<feature type="region of interest" description="Disordered" evidence="1">
    <location>
        <begin position="40"/>
        <end position="62"/>
    </location>
</feature>
<organism evidence="3 4">
    <name type="scientific">Streptosporangium vulgare</name>
    <dbReference type="NCBI Taxonomy" id="46190"/>
    <lineage>
        <taxon>Bacteria</taxon>
        <taxon>Bacillati</taxon>
        <taxon>Actinomycetota</taxon>
        <taxon>Actinomycetes</taxon>
        <taxon>Streptosporangiales</taxon>
        <taxon>Streptosporangiaceae</taxon>
        <taxon>Streptosporangium</taxon>
    </lineage>
</organism>
<name>A0ABV5TFS1_9ACTN</name>
<protein>
    <submittedName>
        <fullName evidence="3">Uncharacterized protein</fullName>
    </submittedName>
</protein>
<gene>
    <name evidence="3" type="ORF">ACFFRH_21005</name>
</gene>